<evidence type="ECO:0000313" key="2">
    <source>
        <dbReference type="Proteomes" id="UP001610563"/>
    </source>
</evidence>
<accession>A0ABR4FWI0</accession>
<protein>
    <submittedName>
        <fullName evidence="1">Uncharacterized protein</fullName>
    </submittedName>
</protein>
<sequence length="98" mass="11175">MIVRQDPLGLLNALLTLTRRFSDGCFFTSWWLLGCVSQDLPSGLLTLRNTLQVVLRLLSFDEIRGFIKLSSFRHPQFVVFHGLLDSTKCSIQHTCCTM</sequence>
<keyword evidence="2" id="KW-1185">Reference proteome</keyword>
<dbReference type="PROSITE" id="PS51257">
    <property type="entry name" value="PROKAR_LIPOPROTEIN"/>
    <property type="match status" value="1"/>
</dbReference>
<dbReference type="Proteomes" id="UP001610563">
    <property type="component" value="Unassembled WGS sequence"/>
</dbReference>
<name>A0ABR4FWI0_9EURO</name>
<evidence type="ECO:0000313" key="1">
    <source>
        <dbReference type="EMBL" id="KAL2787594.1"/>
    </source>
</evidence>
<gene>
    <name evidence="1" type="ORF">BJX66DRAFT_310411</name>
</gene>
<proteinExistence type="predicted"/>
<organism evidence="1 2">
    <name type="scientific">Aspergillus keveii</name>
    <dbReference type="NCBI Taxonomy" id="714993"/>
    <lineage>
        <taxon>Eukaryota</taxon>
        <taxon>Fungi</taxon>
        <taxon>Dikarya</taxon>
        <taxon>Ascomycota</taxon>
        <taxon>Pezizomycotina</taxon>
        <taxon>Eurotiomycetes</taxon>
        <taxon>Eurotiomycetidae</taxon>
        <taxon>Eurotiales</taxon>
        <taxon>Aspergillaceae</taxon>
        <taxon>Aspergillus</taxon>
        <taxon>Aspergillus subgen. Nidulantes</taxon>
    </lineage>
</organism>
<dbReference type="EMBL" id="JBFTWV010000093">
    <property type="protein sequence ID" value="KAL2787594.1"/>
    <property type="molecule type" value="Genomic_DNA"/>
</dbReference>
<comment type="caution">
    <text evidence="1">The sequence shown here is derived from an EMBL/GenBank/DDBJ whole genome shotgun (WGS) entry which is preliminary data.</text>
</comment>
<reference evidence="1 2" key="1">
    <citation type="submission" date="2024-07" db="EMBL/GenBank/DDBJ databases">
        <title>Section-level genome sequencing and comparative genomics of Aspergillus sections Usti and Cavernicolus.</title>
        <authorList>
            <consortium name="Lawrence Berkeley National Laboratory"/>
            <person name="Nybo J.L."/>
            <person name="Vesth T.C."/>
            <person name="Theobald S."/>
            <person name="Frisvad J.C."/>
            <person name="Larsen T.O."/>
            <person name="Kjaerboelling I."/>
            <person name="Rothschild-Mancinelli K."/>
            <person name="Lyhne E.K."/>
            <person name="Kogle M.E."/>
            <person name="Barry K."/>
            <person name="Clum A."/>
            <person name="Na H."/>
            <person name="Ledsgaard L."/>
            <person name="Lin J."/>
            <person name="Lipzen A."/>
            <person name="Kuo A."/>
            <person name="Riley R."/>
            <person name="Mondo S."/>
            <person name="Labutti K."/>
            <person name="Haridas S."/>
            <person name="Pangalinan J."/>
            <person name="Salamov A.A."/>
            <person name="Simmons B.A."/>
            <person name="Magnuson J.K."/>
            <person name="Chen J."/>
            <person name="Drula E."/>
            <person name="Henrissat B."/>
            <person name="Wiebenga A."/>
            <person name="Lubbers R.J."/>
            <person name="Gomes A.C."/>
            <person name="Makela M.R."/>
            <person name="Stajich J."/>
            <person name="Grigoriev I.V."/>
            <person name="Mortensen U.H."/>
            <person name="De Vries R.P."/>
            <person name="Baker S.E."/>
            <person name="Andersen M.R."/>
        </authorList>
    </citation>
    <scope>NUCLEOTIDE SEQUENCE [LARGE SCALE GENOMIC DNA]</scope>
    <source>
        <strain evidence="1 2">CBS 209.92</strain>
    </source>
</reference>